<gene>
    <name evidence="1" type="ORF">UFOVP505_27</name>
</gene>
<name>A0A6J5MQQ7_9CAUD</name>
<evidence type="ECO:0000313" key="1">
    <source>
        <dbReference type="EMBL" id="CAB4147380.1"/>
    </source>
</evidence>
<organism evidence="1">
    <name type="scientific">uncultured Caudovirales phage</name>
    <dbReference type="NCBI Taxonomy" id="2100421"/>
    <lineage>
        <taxon>Viruses</taxon>
        <taxon>Duplodnaviria</taxon>
        <taxon>Heunggongvirae</taxon>
        <taxon>Uroviricota</taxon>
        <taxon>Caudoviricetes</taxon>
        <taxon>Peduoviridae</taxon>
        <taxon>Maltschvirus</taxon>
        <taxon>Maltschvirus maltsch</taxon>
    </lineage>
</organism>
<dbReference type="EMBL" id="LR796475">
    <property type="protein sequence ID" value="CAB4147380.1"/>
    <property type="molecule type" value="Genomic_DNA"/>
</dbReference>
<reference evidence="1" key="1">
    <citation type="submission" date="2020-04" db="EMBL/GenBank/DDBJ databases">
        <authorList>
            <person name="Chiriac C."/>
            <person name="Salcher M."/>
            <person name="Ghai R."/>
            <person name="Kavagutti S V."/>
        </authorList>
    </citation>
    <scope>NUCLEOTIDE SEQUENCE</scope>
</reference>
<proteinExistence type="predicted"/>
<accession>A0A6J5MQQ7</accession>
<sequence length="36" mass="3786">MLKSGSEAVIAELMLGLLLLELGRHPERVPAVTAGL</sequence>
<protein>
    <submittedName>
        <fullName evidence="1">Uncharacterized protein</fullName>
    </submittedName>
</protein>